<dbReference type="InterPro" id="IPR007197">
    <property type="entry name" value="rSAM"/>
</dbReference>
<dbReference type="CDD" id="cd01335">
    <property type="entry name" value="Radical_SAM"/>
    <property type="match status" value="1"/>
</dbReference>
<dbReference type="PROSITE" id="PS51918">
    <property type="entry name" value="RADICAL_SAM"/>
    <property type="match status" value="1"/>
</dbReference>
<dbReference type="InterPro" id="IPR040086">
    <property type="entry name" value="MJ0683-like"/>
</dbReference>
<dbReference type="Gene3D" id="3.80.30.30">
    <property type="match status" value="1"/>
</dbReference>
<dbReference type="NCBIfam" id="NF038135">
    <property type="entry name" value="rSAM_Rv2578c"/>
    <property type="match status" value="1"/>
</dbReference>
<feature type="domain" description="Radical SAM core" evidence="5">
    <location>
        <begin position="55"/>
        <end position="296"/>
    </location>
</feature>
<evidence type="ECO:0000259" key="5">
    <source>
        <dbReference type="PROSITE" id="PS51918"/>
    </source>
</evidence>
<dbReference type="PANTHER" id="PTHR43432:SF3">
    <property type="entry name" value="SLR0285 PROTEIN"/>
    <property type="match status" value="1"/>
</dbReference>
<reference evidence="6 7" key="1">
    <citation type="submission" date="2023-09" db="EMBL/GenBank/DDBJ databases">
        <title>Demequina sp. a novel bacteria isolated from Capsicum annuum.</title>
        <authorList>
            <person name="Humaira Z."/>
            <person name="Lee J."/>
            <person name="Cho D."/>
        </authorList>
    </citation>
    <scope>NUCLEOTIDE SEQUENCE [LARGE SCALE GENOMIC DNA]</scope>
    <source>
        <strain evidence="6 7">OYTSA14</strain>
    </source>
</reference>
<dbReference type="SFLD" id="SFLDS00029">
    <property type="entry name" value="Radical_SAM"/>
    <property type="match status" value="1"/>
</dbReference>
<evidence type="ECO:0000256" key="3">
    <source>
        <dbReference type="ARBA" id="ARBA00023014"/>
    </source>
</evidence>
<keyword evidence="2" id="KW-0408">Iron</keyword>
<dbReference type="GO" id="GO:0046872">
    <property type="term" value="F:metal ion binding"/>
    <property type="evidence" value="ECO:0007669"/>
    <property type="project" value="UniProtKB-KW"/>
</dbReference>
<organism evidence="6 7">
    <name type="scientific">Demequina capsici</name>
    <dbReference type="NCBI Taxonomy" id="3075620"/>
    <lineage>
        <taxon>Bacteria</taxon>
        <taxon>Bacillati</taxon>
        <taxon>Actinomycetota</taxon>
        <taxon>Actinomycetes</taxon>
        <taxon>Micrococcales</taxon>
        <taxon>Demequinaceae</taxon>
        <taxon>Demequina</taxon>
    </lineage>
</organism>
<evidence type="ECO:0000313" key="7">
    <source>
        <dbReference type="Proteomes" id="UP001304125"/>
    </source>
</evidence>
<evidence type="ECO:0000256" key="2">
    <source>
        <dbReference type="ARBA" id="ARBA00023004"/>
    </source>
</evidence>
<dbReference type="SFLD" id="SFLDG01084">
    <property type="entry name" value="Uncharacterised_Radical_SAM_Su"/>
    <property type="match status" value="1"/>
</dbReference>
<proteinExistence type="predicted"/>
<gene>
    <name evidence="6" type="ORF">RN606_07875</name>
</gene>
<feature type="region of interest" description="Disordered" evidence="4">
    <location>
        <begin position="320"/>
        <end position="386"/>
    </location>
</feature>
<evidence type="ECO:0000256" key="1">
    <source>
        <dbReference type="ARBA" id="ARBA00022723"/>
    </source>
</evidence>
<dbReference type="PANTHER" id="PTHR43432">
    <property type="entry name" value="SLR0285 PROTEIN"/>
    <property type="match status" value="1"/>
</dbReference>
<dbReference type="InterPro" id="IPR058240">
    <property type="entry name" value="rSAM_sf"/>
</dbReference>
<protein>
    <submittedName>
        <fullName evidence="6">Rv2578c family radical SAM protein</fullName>
    </submittedName>
</protein>
<sequence length="386" mass="42418">MRWDGQTLDSEQVDALPGLARLSNLIRSVRTPEFDGIVFHEIAAKSALNKVGSSSVVPFTWTINPYRGCSHACVYCFARPSHQYLELDAGRDFDTQLIVKANVVEVLQRELSRPSWTREHVALGTNTDPYQRAEGRYRLMPGIIAALADSGTPFSILTKGSLLRRDLPLLADAATRVPVDLAMSIAVFDDDLQQTLEPGTPTSAARLATVTAAAEAGFDVAVFMMPVLPYLTDGTEHLDAALARIKAAGATSVTYSALHLRPGVKEWYARWLNTFRPELTPRYRALYGDGSYAPKRYRQELAARIKPLIRAHGLDRAAVDHNTGGAASSASEPARTEVRRAEARDPDGEWRRAPSASALVERELTRTRPAGAEHARTRLDGADRLF</sequence>
<feature type="compositionally biased region" description="Basic and acidic residues" evidence="4">
    <location>
        <begin position="360"/>
        <end position="386"/>
    </location>
</feature>
<dbReference type="AlphaFoldDB" id="A0AA96F4E5"/>
<name>A0AA96F4E5_9MICO</name>
<dbReference type="SUPFAM" id="SSF102114">
    <property type="entry name" value="Radical SAM enzymes"/>
    <property type="match status" value="1"/>
</dbReference>
<keyword evidence="3" id="KW-0411">Iron-sulfur</keyword>
<dbReference type="GO" id="GO:0003824">
    <property type="term" value="F:catalytic activity"/>
    <property type="evidence" value="ECO:0007669"/>
    <property type="project" value="InterPro"/>
</dbReference>
<keyword evidence="1" id="KW-0479">Metal-binding</keyword>
<dbReference type="EMBL" id="CP134879">
    <property type="protein sequence ID" value="WNM23284.1"/>
    <property type="molecule type" value="Genomic_DNA"/>
</dbReference>
<evidence type="ECO:0000313" key="6">
    <source>
        <dbReference type="EMBL" id="WNM23284.1"/>
    </source>
</evidence>
<dbReference type="Proteomes" id="UP001304125">
    <property type="component" value="Chromosome"/>
</dbReference>
<dbReference type="SMART" id="SM00729">
    <property type="entry name" value="Elp3"/>
    <property type="match status" value="1"/>
</dbReference>
<feature type="compositionally biased region" description="Basic and acidic residues" evidence="4">
    <location>
        <begin position="334"/>
        <end position="352"/>
    </location>
</feature>
<evidence type="ECO:0000256" key="4">
    <source>
        <dbReference type="SAM" id="MobiDB-lite"/>
    </source>
</evidence>
<dbReference type="Pfam" id="PF04055">
    <property type="entry name" value="Radical_SAM"/>
    <property type="match status" value="1"/>
</dbReference>
<accession>A0AA96F4E5</accession>
<dbReference type="InterPro" id="IPR006638">
    <property type="entry name" value="Elp3/MiaA/NifB-like_rSAM"/>
</dbReference>
<keyword evidence="7" id="KW-1185">Reference proteome</keyword>
<dbReference type="GO" id="GO:0051536">
    <property type="term" value="F:iron-sulfur cluster binding"/>
    <property type="evidence" value="ECO:0007669"/>
    <property type="project" value="UniProtKB-KW"/>
</dbReference>
<dbReference type="RefSeq" id="WP_313496077.1">
    <property type="nucleotide sequence ID" value="NZ_CP134879.1"/>
</dbReference>